<evidence type="ECO:0000313" key="1">
    <source>
        <dbReference type="EMBL" id="NIJ57267.1"/>
    </source>
</evidence>
<dbReference type="RefSeq" id="WP_166949614.1">
    <property type="nucleotide sequence ID" value="NZ_JAASQI010000002.1"/>
</dbReference>
<dbReference type="Proteomes" id="UP001429580">
    <property type="component" value="Unassembled WGS sequence"/>
</dbReference>
<accession>A0ABX0UWX9</accession>
<evidence type="ECO:0000313" key="2">
    <source>
        <dbReference type="Proteomes" id="UP001429580"/>
    </source>
</evidence>
<name>A0ABX0UWX9_9HYPH</name>
<gene>
    <name evidence="1" type="ORF">FHS82_001093</name>
</gene>
<protein>
    <submittedName>
        <fullName evidence="1">Uncharacterized protein</fullName>
    </submittedName>
</protein>
<dbReference type="SUPFAM" id="SSF56300">
    <property type="entry name" value="Metallo-dependent phosphatases"/>
    <property type="match status" value="1"/>
</dbReference>
<dbReference type="PROSITE" id="PS00519">
    <property type="entry name" value="HTH_ASNC_1"/>
    <property type="match status" value="1"/>
</dbReference>
<reference evidence="1 2" key="1">
    <citation type="submission" date="2020-03" db="EMBL/GenBank/DDBJ databases">
        <title>Genomic Encyclopedia of Type Strains, Phase IV (KMG-IV): sequencing the most valuable type-strain genomes for metagenomic binning, comparative biology and taxonomic classification.</title>
        <authorList>
            <person name="Goeker M."/>
        </authorList>
    </citation>
    <scope>NUCLEOTIDE SEQUENCE [LARGE SCALE GENOMIC DNA]</scope>
    <source>
        <strain evidence="1 2">DSM 103870</strain>
    </source>
</reference>
<proteinExistence type="predicted"/>
<keyword evidence="2" id="KW-1185">Reference proteome</keyword>
<sequence>MADLWHTDASQVSATIAAMQRHDRGDGTYSTTAMGVELGITDSSARRRITRIKRMGEQGRLGTDPVIPGFAIKSIASKDASGAWVRQTKAPGPEFAVPEGHAVKGVSALVDGDGRVMAQWVKTRLDDTDVLIEAIKETFDAYKGRAFPVPPPEHTDDKLLSVYPVADVHLGMLAWGRETGEDYDLGIAADRLRSCMARLVAQSPASKQAIILNLGDFYHADDSRNMTPRSGNILDVDGRYFRVLTAGVQLFMDCIDLALRKHETVKVRNVPGNHDPHAGIALTVALSAFYADEPRVTIDDDPGAFFYHRFGSTLIGATHGDRIKPQEAAMTMAVRNPDDWGASKYRWHLFGHIHHRRVQEVGNVICEAFQTVAAKDGYHHAHGYSSGQSMTAVTLHHDDGEIGRHVVNVPPPWGR</sequence>
<dbReference type="InterPro" id="IPR029052">
    <property type="entry name" value="Metallo-depent_PP-like"/>
</dbReference>
<dbReference type="EMBL" id="JAASQI010000002">
    <property type="protein sequence ID" value="NIJ57267.1"/>
    <property type="molecule type" value="Genomic_DNA"/>
</dbReference>
<comment type="caution">
    <text evidence="1">The sequence shown here is derived from an EMBL/GenBank/DDBJ whole genome shotgun (WGS) entry which is preliminary data.</text>
</comment>
<dbReference type="InterPro" id="IPR019885">
    <property type="entry name" value="Tscrpt_reg_HTH_AsnC-type_CS"/>
</dbReference>
<organism evidence="1 2">
    <name type="scientific">Pseudochelatococcus lubricantis</name>
    <dbReference type="NCBI Taxonomy" id="1538102"/>
    <lineage>
        <taxon>Bacteria</taxon>
        <taxon>Pseudomonadati</taxon>
        <taxon>Pseudomonadota</taxon>
        <taxon>Alphaproteobacteria</taxon>
        <taxon>Hyphomicrobiales</taxon>
        <taxon>Chelatococcaceae</taxon>
        <taxon>Pseudochelatococcus</taxon>
    </lineage>
</organism>